<dbReference type="PANTHER" id="PTHR35370">
    <property type="entry name" value="CYTOPLASMIC PROTEIN-RELATED-RELATED"/>
    <property type="match status" value="1"/>
</dbReference>
<evidence type="ECO:0000313" key="1">
    <source>
        <dbReference type="EMBL" id="MCQ8278640.1"/>
    </source>
</evidence>
<dbReference type="PANTHER" id="PTHR35370:SF1">
    <property type="entry name" value="TYPE VI SECRETION SYSTEM COMPONENT TSSF1"/>
    <property type="match status" value="1"/>
</dbReference>
<dbReference type="NCBIfam" id="TIGR03359">
    <property type="entry name" value="VI_chp_6"/>
    <property type="match status" value="1"/>
</dbReference>
<sequence>MPIDLSDAYQRELDAIRRLAGEFAEAHPKIARRLRVGPNGVDDPHVERLLEGAAFLSARTQQRLDDEFPELTDALLGVLYPRYLAPIPSAAIVRFTARPDLRAPVPVPAGTMLEADPYDGIACRFRTASPVTLWPIEIVSTQLSGLPLNAPVVPVSRQAKSSLRIRLRMAGDQARFNELAPDTLRFFIDAPVAQAIRLLELMSQHTLGLALANGPNDDRPTALPATSLSAAGFAPDEALYPWPRRTFSGFRLLTEYFALPEKFLFVDIAGLDARTLVQDSNELELFAYFDVAMPELERVLQPNCLALGCTPVVNLYPGACEPIRLDHWRTDYVVEPARDRAGAEEVWDVEQVREIDETGAVRPWRPLYQQLAEDDGNSAGMFALIRRPDANWRGGTETRLSLIDLQLDPDRPADRVLSVDALLTNRDLPSRLPVGGGEPRLHPTEGLGSVSAITCLTPPTPSWRAPLREKHNWRLISHLVLGRLGLTGGGDAAASLREWLRLYDVRDADDTRHAVASLLAVDTRDSVARVPGARIGSFCRGLEVTLLFDAAHWDAGGLYLLASILERVLALHVTVNSFVRTVVRLRGRSDPVARFAPRAGDRVLL</sequence>
<name>A0ABT1W8D3_9PROT</name>
<dbReference type="PIRSF" id="PIRSF028304">
    <property type="entry name" value="UCP028304"/>
    <property type="match status" value="1"/>
</dbReference>
<keyword evidence="2" id="KW-1185">Reference proteome</keyword>
<gene>
    <name evidence="1" type="primary">tssF</name>
    <name evidence="1" type="ORF">NFI95_09270</name>
</gene>
<protein>
    <submittedName>
        <fullName evidence="1">Type VI secretion system baseplate subunit TssF</fullName>
    </submittedName>
</protein>
<evidence type="ECO:0000313" key="2">
    <source>
        <dbReference type="Proteomes" id="UP001524587"/>
    </source>
</evidence>
<comment type="caution">
    <text evidence="1">The sequence shown here is derived from an EMBL/GenBank/DDBJ whole genome shotgun (WGS) entry which is preliminary data.</text>
</comment>
<dbReference type="Proteomes" id="UP001524587">
    <property type="component" value="Unassembled WGS sequence"/>
</dbReference>
<proteinExistence type="predicted"/>
<dbReference type="RefSeq" id="WP_422864122.1">
    <property type="nucleotide sequence ID" value="NZ_JAMSKV010000007.1"/>
</dbReference>
<reference evidence="1 2" key="1">
    <citation type="submission" date="2022-06" db="EMBL/GenBank/DDBJ databases">
        <title>Endosaccharibacter gen. nov., sp. nov., endophytic bacteria isolated from sugarcane.</title>
        <authorList>
            <person name="Pitiwittayakul N."/>
            <person name="Yukphan P."/>
            <person name="Charoenyingcharoen P."/>
            <person name="Tanasupawat S."/>
        </authorList>
    </citation>
    <scope>NUCLEOTIDE SEQUENCE [LARGE SCALE GENOMIC DNA]</scope>
    <source>
        <strain evidence="1 2">KSS8</strain>
    </source>
</reference>
<dbReference type="Pfam" id="PF05947">
    <property type="entry name" value="T6SS_TssF"/>
    <property type="match status" value="1"/>
</dbReference>
<dbReference type="EMBL" id="JAMSKV010000007">
    <property type="protein sequence ID" value="MCQ8278640.1"/>
    <property type="molecule type" value="Genomic_DNA"/>
</dbReference>
<organism evidence="1 2">
    <name type="scientific">Endosaccharibacter trunci</name>
    <dbReference type="NCBI Taxonomy" id="2812733"/>
    <lineage>
        <taxon>Bacteria</taxon>
        <taxon>Pseudomonadati</taxon>
        <taxon>Pseudomonadota</taxon>
        <taxon>Alphaproteobacteria</taxon>
        <taxon>Acetobacterales</taxon>
        <taxon>Acetobacteraceae</taxon>
        <taxon>Endosaccharibacter</taxon>
    </lineage>
</organism>
<accession>A0ABT1W8D3</accession>
<dbReference type="InterPro" id="IPR010272">
    <property type="entry name" value="T6SS_TssF"/>
</dbReference>